<dbReference type="EMBL" id="BARW01037843">
    <property type="protein sequence ID" value="GAJ18536.1"/>
    <property type="molecule type" value="Genomic_DNA"/>
</dbReference>
<proteinExistence type="predicted"/>
<dbReference type="AlphaFoldDB" id="X1VPQ8"/>
<protein>
    <submittedName>
        <fullName evidence="1">Uncharacterized protein</fullName>
    </submittedName>
</protein>
<accession>X1VPQ8</accession>
<organism evidence="1">
    <name type="scientific">marine sediment metagenome</name>
    <dbReference type="NCBI Taxonomy" id="412755"/>
    <lineage>
        <taxon>unclassified sequences</taxon>
        <taxon>metagenomes</taxon>
        <taxon>ecological metagenomes</taxon>
    </lineage>
</organism>
<reference evidence="1" key="1">
    <citation type="journal article" date="2014" name="Front. Microbiol.">
        <title>High frequency of phylogenetically diverse reductive dehalogenase-homologous genes in deep subseafloor sedimentary metagenomes.</title>
        <authorList>
            <person name="Kawai M."/>
            <person name="Futagami T."/>
            <person name="Toyoda A."/>
            <person name="Takaki Y."/>
            <person name="Nishi S."/>
            <person name="Hori S."/>
            <person name="Arai W."/>
            <person name="Tsubouchi T."/>
            <person name="Morono Y."/>
            <person name="Uchiyama I."/>
            <person name="Ito T."/>
            <person name="Fujiyama A."/>
            <person name="Inagaki F."/>
            <person name="Takami H."/>
        </authorList>
    </citation>
    <scope>NUCLEOTIDE SEQUENCE</scope>
    <source>
        <strain evidence="1">Expedition CK06-06</strain>
    </source>
</reference>
<gene>
    <name evidence="1" type="ORF">S12H4_58303</name>
</gene>
<name>X1VPQ8_9ZZZZ</name>
<comment type="caution">
    <text evidence="1">The sequence shown here is derived from an EMBL/GenBank/DDBJ whole genome shotgun (WGS) entry which is preliminary data.</text>
</comment>
<evidence type="ECO:0000313" key="1">
    <source>
        <dbReference type="EMBL" id="GAJ18536.1"/>
    </source>
</evidence>
<sequence length="97" mass="10628">MAKLTALPSQAIISGFKGTIDFYLYMGIPVARKWPRSPGHRRAPAVEAQWPAFTIASRSWGEMSEQLQMAYTETAAGTNISGRDLSAKAYLSGYLKS</sequence>